<gene>
    <name evidence="2" type="ORF">GCM10009863_23220</name>
</gene>
<dbReference type="Proteomes" id="UP001501447">
    <property type="component" value="Unassembled WGS sequence"/>
</dbReference>
<proteinExistence type="predicted"/>
<dbReference type="NCBIfam" id="NF041205">
    <property type="entry name" value="VdcD"/>
    <property type="match status" value="1"/>
</dbReference>
<comment type="caution">
    <text evidence="2">The sequence shown here is derived from an EMBL/GenBank/DDBJ whole genome shotgun (WGS) entry which is preliminary data.</text>
</comment>
<dbReference type="InterPro" id="IPR047707">
    <property type="entry name" value="VdcD-like"/>
</dbReference>
<sequence>MTGPDTGPDTGPGPGPEGEPAVICPRCRSEHVETVTVAPRGGVWEVRQCTRCWYAWRTTEPAARTTPELFPEEFRLTGQSIESAPELPAVPPLLERPDGAAARAREERS</sequence>
<protein>
    <recommendedName>
        <fullName evidence="4">Phenolic acid decarboxylase subunit D</fullName>
    </recommendedName>
</protein>
<organism evidence="2 3">
    <name type="scientific">Streptomyces axinellae</name>
    <dbReference type="NCBI Taxonomy" id="552788"/>
    <lineage>
        <taxon>Bacteria</taxon>
        <taxon>Bacillati</taxon>
        <taxon>Actinomycetota</taxon>
        <taxon>Actinomycetes</taxon>
        <taxon>Kitasatosporales</taxon>
        <taxon>Streptomycetaceae</taxon>
        <taxon>Streptomyces</taxon>
    </lineage>
</organism>
<dbReference type="Pfam" id="PF26358">
    <property type="entry name" value="EcdD_BsdD_detox"/>
    <property type="match status" value="1"/>
</dbReference>
<evidence type="ECO:0000313" key="3">
    <source>
        <dbReference type="Proteomes" id="UP001501447"/>
    </source>
</evidence>
<reference evidence="2 3" key="1">
    <citation type="journal article" date="2019" name="Int. J. Syst. Evol. Microbiol.">
        <title>The Global Catalogue of Microorganisms (GCM) 10K type strain sequencing project: providing services to taxonomists for standard genome sequencing and annotation.</title>
        <authorList>
            <consortium name="The Broad Institute Genomics Platform"/>
            <consortium name="The Broad Institute Genome Sequencing Center for Infectious Disease"/>
            <person name="Wu L."/>
            <person name="Ma J."/>
        </authorList>
    </citation>
    <scope>NUCLEOTIDE SEQUENCE [LARGE SCALE GENOMIC DNA]</scope>
    <source>
        <strain evidence="2 3">JCM 16373</strain>
    </source>
</reference>
<evidence type="ECO:0000256" key="1">
    <source>
        <dbReference type="SAM" id="MobiDB-lite"/>
    </source>
</evidence>
<dbReference type="EMBL" id="BAAARJ010000006">
    <property type="protein sequence ID" value="GAA2609080.1"/>
    <property type="molecule type" value="Genomic_DNA"/>
</dbReference>
<dbReference type="RefSeq" id="WP_344564892.1">
    <property type="nucleotide sequence ID" value="NZ_BAAARJ010000006.1"/>
</dbReference>
<accession>A0ABN3Q1A2</accession>
<evidence type="ECO:0000313" key="2">
    <source>
        <dbReference type="EMBL" id="GAA2609080.1"/>
    </source>
</evidence>
<feature type="compositionally biased region" description="Basic and acidic residues" evidence="1">
    <location>
        <begin position="95"/>
        <end position="109"/>
    </location>
</feature>
<feature type="region of interest" description="Disordered" evidence="1">
    <location>
        <begin position="82"/>
        <end position="109"/>
    </location>
</feature>
<name>A0ABN3Q1A2_9ACTN</name>
<keyword evidence="3" id="KW-1185">Reference proteome</keyword>
<evidence type="ECO:0008006" key="4">
    <source>
        <dbReference type="Google" id="ProtNLM"/>
    </source>
</evidence>
<feature type="region of interest" description="Disordered" evidence="1">
    <location>
        <begin position="1"/>
        <end position="22"/>
    </location>
</feature>